<proteinExistence type="predicted"/>
<feature type="compositionally biased region" description="Basic residues" evidence="1">
    <location>
        <begin position="42"/>
        <end position="54"/>
    </location>
</feature>
<reference evidence="2" key="1">
    <citation type="submission" date="2023-10" db="EMBL/GenBank/DDBJ databases">
        <authorList>
            <person name="Hackl T."/>
        </authorList>
    </citation>
    <scope>NUCLEOTIDE SEQUENCE</scope>
</reference>
<comment type="caution">
    <text evidence="2">The sequence shown here is derived from an EMBL/GenBank/DDBJ whole genome shotgun (WGS) entry which is preliminary data.</text>
</comment>
<dbReference type="AlphaFoldDB" id="A0AAI8VZ15"/>
<sequence>MSQEGADSDHSSARRDDERWSTQAAGALTESSSAGSSTQSLSRRHSSRRPITRRLAHDIQVSQQSQVGTVSSTEDILNWDDTQVNRFMGLTPPPLPPAMLPYKKRTLKQVLDKDYPPRKDKMSEELDGLVHETKSPEYVLVSGPFSPQTGESSRTAEANQHKETKMTEASLTPRFLPPDMPSGYNLNINLDRRDESPDEGQAPLIQHTGQGGYNCSASR</sequence>
<keyword evidence="3" id="KW-1185">Reference proteome</keyword>
<feature type="compositionally biased region" description="Basic and acidic residues" evidence="1">
    <location>
        <begin position="7"/>
        <end position="20"/>
    </location>
</feature>
<accession>A0AAI8VZ15</accession>
<protein>
    <submittedName>
        <fullName evidence="2">Uu.00g018230.m01.CDS01</fullName>
    </submittedName>
</protein>
<organism evidence="2 3">
    <name type="scientific">Anthostomella pinea</name>
    <dbReference type="NCBI Taxonomy" id="933095"/>
    <lineage>
        <taxon>Eukaryota</taxon>
        <taxon>Fungi</taxon>
        <taxon>Dikarya</taxon>
        <taxon>Ascomycota</taxon>
        <taxon>Pezizomycotina</taxon>
        <taxon>Sordariomycetes</taxon>
        <taxon>Xylariomycetidae</taxon>
        <taxon>Xylariales</taxon>
        <taxon>Xylariaceae</taxon>
        <taxon>Anthostomella</taxon>
    </lineage>
</organism>
<dbReference type="EMBL" id="CAUWAG010000020">
    <property type="protein sequence ID" value="CAJ2513704.1"/>
    <property type="molecule type" value="Genomic_DNA"/>
</dbReference>
<name>A0AAI8VZ15_9PEZI</name>
<evidence type="ECO:0000313" key="3">
    <source>
        <dbReference type="Proteomes" id="UP001295740"/>
    </source>
</evidence>
<feature type="region of interest" description="Disordered" evidence="1">
    <location>
        <begin position="1"/>
        <end position="73"/>
    </location>
</feature>
<feature type="compositionally biased region" description="Low complexity" evidence="1">
    <location>
        <begin position="60"/>
        <end position="73"/>
    </location>
</feature>
<dbReference type="Proteomes" id="UP001295740">
    <property type="component" value="Unassembled WGS sequence"/>
</dbReference>
<gene>
    <name evidence="2" type="ORF">KHLLAP_LOCUS14172</name>
</gene>
<feature type="compositionally biased region" description="Polar residues" evidence="1">
    <location>
        <begin position="145"/>
        <end position="158"/>
    </location>
</feature>
<feature type="compositionally biased region" description="Low complexity" evidence="1">
    <location>
        <begin position="24"/>
        <end position="41"/>
    </location>
</feature>
<feature type="region of interest" description="Disordered" evidence="1">
    <location>
        <begin position="140"/>
        <end position="219"/>
    </location>
</feature>
<evidence type="ECO:0000313" key="2">
    <source>
        <dbReference type="EMBL" id="CAJ2513704.1"/>
    </source>
</evidence>
<evidence type="ECO:0000256" key="1">
    <source>
        <dbReference type="SAM" id="MobiDB-lite"/>
    </source>
</evidence>